<keyword evidence="6 7" id="KW-0472">Membrane</keyword>
<dbReference type="KEGG" id="cfc:CFLV_06455"/>
<evidence type="ECO:0000256" key="7">
    <source>
        <dbReference type="RuleBase" id="RU366058"/>
    </source>
</evidence>
<keyword evidence="3 7" id="KW-1003">Cell membrane</keyword>
<feature type="transmembrane region" description="Helical" evidence="7">
    <location>
        <begin position="216"/>
        <end position="234"/>
    </location>
</feature>
<evidence type="ECO:0000256" key="1">
    <source>
        <dbReference type="ARBA" id="ARBA00004651"/>
    </source>
</evidence>
<accession>A0A1L7CLZ4</accession>
<evidence type="ECO:0000313" key="9">
    <source>
        <dbReference type="EMBL" id="APT86864.1"/>
    </source>
</evidence>
<dbReference type="EMBL" id="CP009246">
    <property type="protein sequence ID" value="APT86864.1"/>
    <property type="molecule type" value="Genomic_DNA"/>
</dbReference>
<feature type="transmembrane region" description="Helical" evidence="7">
    <location>
        <begin position="70"/>
        <end position="90"/>
    </location>
</feature>
<comment type="subcellular location">
    <subcellularLocation>
        <location evidence="1 7">Cell membrane</location>
        <topology evidence="1 7">Multi-pass membrane protein</topology>
    </subcellularLocation>
</comment>
<dbReference type="GO" id="GO:0005886">
    <property type="term" value="C:plasma membrane"/>
    <property type="evidence" value="ECO:0007669"/>
    <property type="project" value="UniProtKB-SubCell"/>
</dbReference>
<feature type="transmembrane region" description="Helical" evidence="7">
    <location>
        <begin position="110"/>
        <end position="131"/>
    </location>
</feature>
<dbReference type="PANTHER" id="PTHR12677:SF59">
    <property type="entry name" value="GOLGI APPARATUS MEMBRANE PROTEIN TVP38-RELATED"/>
    <property type="match status" value="1"/>
</dbReference>
<keyword evidence="5 7" id="KW-1133">Transmembrane helix</keyword>
<dbReference type="RefSeq" id="WP_075729822.1">
    <property type="nucleotide sequence ID" value="NZ_BJNB01000026.1"/>
</dbReference>
<name>A0A1L7CLZ4_CORFL</name>
<feature type="transmembrane region" description="Helical" evidence="7">
    <location>
        <begin position="40"/>
        <end position="58"/>
    </location>
</feature>
<dbReference type="InterPro" id="IPR015414">
    <property type="entry name" value="TMEM64"/>
</dbReference>
<evidence type="ECO:0000256" key="2">
    <source>
        <dbReference type="ARBA" id="ARBA00008640"/>
    </source>
</evidence>
<evidence type="ECO:0000259" key="8">
    <source>
        <dbReference type="Pfam" id="PF09335"/>
    </source>
</evidence>
<evidence type="ECO:0000256" key="4">
    <source>
        <dbReference type="ARBA" id="ARBA00022692"/>
    </source>
</evidence>
<evidence type="ECO:0000256" key="3">
    <source>
        <dbReference type="ARBA" id="ARBA00022475"/>
    </source>
</evidence>
<sequence length="248" mass="26881">MTTVATRIATWLRSFGGFLSGVVADVRSTLRSWSPPRWCAAVALLIAVVAFLVFVDVPDLEALRTWAEHLGPWFILVFGAAYILFTQFPIPRTLWTVAAGVLFGAWEGIVISLVALTLSAVLSLVIVRALFGEWIRPHLTHPAVFKINAHLERRGWLAIASLRMVAGIPFSILNYVAALTPIPLIQFAAATFIGSIPTTVVGVIFGDALIAGGNPWTILAFIVFGVIGVAGLFLDSRIPTRPPVKRSR</sequence>
<dbReference type="AlphaFoldDB" id="A0A1L7CLZ4"/>
<evidence type="ECO:0000256" key="5">
    <source>
        <dbReference type="ARBA" id="ARBA00022989"/>
    </source>
</evidence>
<organism evidence="9 10">
    <name type="scientific">Corynebacterium flavescens</name>
    <dbReference type="NCBI Taxonomy" id="28028"/>
    <lineage>
        <taxon>Bacteria</taxon>
        <taxon>Bacillati</taxon>
        <taxon>Actinomycetota</taxon>
        <taxon>Actinomycetes</taxon>
        <taxon>Mycobacteriales</taxon>
        <taxon>Corynebacteriaceae</taxon>
        <taxon>Corynebacterium</taxon>
    </lineage>
</organism>
<evidence type="ECO:0000256" key="6">
    <source>
        <dbReference type="ARBA" id="ARBA00023136"/>
    </source>
</evidence>
<keyword evidence="4 7" id="KW-0812">Transmembrane</keyword>
<reference evidence="9 10" key="1">
    <citation type="submission" date="2014-08" db="EMBL/GenBank/DDBJ databases">
        <title>Complete genome sequence of Corynebacterium flavescens OJ8(T)(=DSM 20296(T)), isolated from cheese.</title>
        <authorList>
            <person name="Ruckert C."/>
            <person name="Albersmeier A."/>
            <person name="Winkler A."/>
            <person name="Kalinowski J."/>
        </authorList>
    </citation>
    <scope>NUCLEOTIDE SEQUENCE [LARGE SCALE GENOMIC DNA]</scope>
    <source>
        <strain evidence="9 10">OJ8</strain>
    </source>
</reference>
<feature type="transmembrane region" description="Helical" evidence="7">
    <location>
        <begin position="156"/>
        <end position="178"/>
    </location>
</feature>
<dbReference type="GeneID" id="82880354"/>
<dbReference type="Proteomes" id="UP000185479">
    <property type="component" value="Chromosome"/>
</dbReference>
<gene>
    <name evidence="9" type="ORF">CFLV_06455</name>
</gene>
<proteinExistence type="inferred from homology"/>
<dbReference type="OrthoDB" id="5242213at2"/>
<dbReference type="InterPro" id="IPR032816">
    <property type="entry name" value="VTT_dom"/>
</dbReference>
<protein>
    <recommendedName>
        <fullName evidence="7">TVP38/TMEM64 family membrane protein</fullName>
    </recommendedName>
</protein>
<dbReference type="PANTHER" id="PTHR12677">
    <property type="entry name" value="GOLGI APPARATUS MEMBRANE PROTEIN TVP38-RELATED"/>
    <property type="match status" value="1"/>
</dbReference>
<feature type="domain" description="VTT" evidence="8">
    <location>
        <begin position="90"/>
        <end position="207"/>
    </location>
</feature>
<dbReference type="STRING" id="28028.CFLV_06455"/>
<feature type="transmembrane region" description="Helical" evidence="7">
    <location>
        <begin position="184"/>
        <end position="204"/>
    </location>
</feature>
<comment type="similarity">
    <text evidence="2 7">Belongs to the TVP38/TMEM64 family.</text>
</comment>
<evidence type="ECO:0000313" key="10">
    <source>
        <dbReference type="Proteomes" id="UP000185479"/>
    </source>
</evidence>
<dbReference type="Pfam" id="PF09335">
    <property type="entry name" value="VTT_dom"/>
    <property type="match status" value="1"/>
</dbReference>
<keyword evidence="10" id="KW-1185">Reference proteome</keyword>